<keyword evidence="8" id="KW-1185">Reference proteome</keyword>
<dbReference type="PANTHER" id="PTHR33447">
    <property type="entry name" value="GLUTATHIONE GAMMA-GLUTAMYLCYSTEINYLTRANSFERASE"/>
    <property type="match status" value="1"/>
</dbReference>
<dbReference type="PROSITE" id="PS51443">
    <property type="entry name" value="PCS"/>
    <property type="match status" value="1"/>
</dbReference>
<proteinExistence type="predicted"/>
<dbReference type="Pfam" id="PF05023">
    <property type="entry name" value="Phytochelatin"/>
    <property type="match status" value="1"/>
</dbReference>
<dbReference type="EC" id="2.3.2.15" evidence="1"/>
<evidence type="ECO:0000313" key="7">
    <source>
        <dbReference type="EMBL" id="CAG8814119.1"/>
    </source>
</evidence>
<dbReference type="OrthoDB" id="448954at2759"/>
<feature type="compositionally biased region" description="Low complexity" evidence="5">
    <location>
        <begin position="1"/>
        <end position="12"/>
    </location>
</feature>
<dbReference type="InterPro" id="IPR040409">
    <property type="entry name" value="PCS-like"/>
</dbReference>
<sequence>MTSNSSYESSLPPSQPQKKKTSTQIYFEGRPLPDNLINFSSPTGKELFKQALNEGYAEGYFNLSSCFAHQMDPAFCGLSSLSIVLNALQIKGAPVWKGPWRWWSDELLICCTPIEEVKKNGITFSQFACLAKCHCEVIVKRADRISKEEFIADLKNVCSRSDVYMVISFSRAAMKQTGD</sequence>
<evidence type="ECO:0000256" key="5">
    <source>
        <dbReference type="SAM" id="MobiDB-lite"/>
    </source>
</evidence>
<dbReference type="GO" id="GO:0046872">
    <property type="term" value="F:metal ion binding"/>
    <property type="evidence" value="ECO:0007669"/>
    <property type="project" value="UniProtKB-KW"/>
</dbReference>
<dbReference type="InterPro" id="IPR038156">
    <property type="entry name" value="PCS_N_sf"/>
</dbReference>
<name>A0A9N9P889_9GLOM</name>
<protein>
    <recommendedName>
        <fullName evidence="1">glutathione gamma-glutamylcysteinyltransferase</fullName>
        <ecNumber evidence="1">2.3.2.15</ecNumber>
    </recommendedName>
</protein>
<evidence type="ECO:0000256" key="4">
    <source>
        <dbReference type="ARBA" id="ARBA00022723"/>
    </source>
</evidence>
<evidence type="ECO:0000313" key="8">
    <source>
        <dbReference type="Proteomes" id="UP000789759"/>
    </source>
</evidence>
<gene>
    <name evidence="7" type="ORF">CPELLU_LOCUS18994</name>
</gene>
<evidence type="ECO:0000259" key="6">
    <source>
        <dbReference type="PROSITE" id="PS51443"/>
    </source>
</evidence>
<evidence type="ECO:0000256" key="1">
    <source>
        <dbReference type="ARBA" id="ARBA00012468"/>
    </source>
</evidence>
<feature type="non-terminal residue" evidence="7">
    <location>
        <position position="179"/>
    </location>
</feature>
<comment type="caution">
    <text evidence="7">The sequence shown here is derived from an EMBL/GenBank/DDBJ whole genome shotgun (WGS) entry which is preliminary data.</text>
</comment>
<feature type="domain" description="Peptidase C83" evidence="6">
    <location>
        <begin position="20"/>
        <end position="179"/>
    </location>
</feature>
<evidence type="ECO:0000256" key="2">
    <source>
        <dbReference type="ARBA" id="ARBA00022539"/>
    </source>
</evidence>
<dbReference type="Gene3D" id="3.90.70.30">
    <property type="entry name" value="Phytochelatin synthase, N-terminal domain"/>
    <property type="match status" value="1"/>
</dbReference>
<dbReference type="Proteomes" id="UP000789759">
    <property type="component" value="Unassembled WGS sequence"/>
</dbReference>
<evidence type="ECO:0000256" key="3">
    <source>
        <dbReference type="ARBA" id="ARBA00022679"/>
    </source>
</evidence>
<keyword evidence="2" id="KW-0104">Cadmium</keyword>
<dbReference type="EMBL" id="CAJVQA010041670">
    <property type="protein sequence ID" value="CAG8814119.1"/>
    <property type="molecule type" value="Genomic_DNA"/>
</dbReference>
<dbReference type="AlphaFoldDB" id="A0A9N9P889"/>
<accession>A0A9N9P889</accession>
<organism evidence="7 8">
    <name type="scientific">Cetraspora pellucida</name>
    <dbReference type="NCBI Taxonomy" id="1433469"/>
    <lineage>
        <taxon>Eukaryota</taxon>
        <taxon>Fungi</taxon>
        <taxon>Fungi incertae sedis</taxon>
        <taxon>Mucoromycota</taxon>
        <taxon>Glomeromycotina</taxon>
        <taxon>Glomeromycetes</taxon>
        <taxon>Diversisporales</taxon>
        <taxon>Gigasporaceae</taxon>
        <taxon>Cetraspora</taxon>
    </lineage>
</organism>
<dbReference type="SUPFAM" id="SSF54001">
    <property type="entry name" value="Cysteine proteinases"/>
    <property type="match status" value="1"/>
</dbReference>
<dbReference type="GO" id="GO:0046938">
    <property type="term" value="P:phytochelatin biosynthetic process"/>
    <property type="evidence" value="ECO:0007669"/>
    <property type="project" value="InterPro"/>
</dbReference>
<feature type="region of interest" description="Disordered" evidence="5">
    <location>
        <begin position="1"/>
        <end position="22"/>
    </location>
</feature>
<dbReference type="GO" id="GO:0010038">
    <property type="term" value="P:response to metal ion"/>
    <property type="evidence" value="ECO:0007669"/>
    <property type="project" value="InterPro"/>
</dbReference>
<dbReference type="GO" id="GO:0016756">
    <property type="term" value="F:glutathione gamma-glutamylcysteinyltransferase activity"/>
    <property type="evidence" value="ECO:0007669"/>
    <property type="project" value="UniProtKB-EC"/>
</dbReference>
<keyword evidence="4" id="KW-0479">Metal-binding</keyword>
<dbReference type="InterPro" id="IPR007719">
    <property type="entry name" value="PCS_N"/>
</dbReference>
<keyword evidence="3" id="KW-0808">Transferase</keyword>
<reference evidence="7" key="1">
    <citation type="submission" date="2021-06" db="EMBL/GenBank/DDBJ databases">
        <authorList>
            <person name="Kallberg Y."/>
            <person name="Tangrot J."/>
            <person name="Rosling A."/>
        </authorList>
    </citation>
    <scope>NUCLEOTIDE SEQUENCE</scope>
    <source>
        <strain evidence="7">FL966</strain>
    </source>
</reference>
<dbReference type="InterPro" id="IPR038765">
    <property type="entry name" value="Papain-like_cys_pep_sf"/>
</dbReference>